<dbReference type="EMBL" id="BMMA01000022">
    <property type="protein sequence ID" value="GGI87250.1"/>
    <property type="molecule type" value="Genomic_DNA"/>
</dbReference>
<comment type="caution">
    <text evidence="1">The sequence shown here is derived from an EMBL/GenBank/DDBJ whole genome shotgun (WGS) entry which is preliminary data.</text>
</comment>
<protein>
    <submittedName>
        <fullName evidence="1">Uncharacterized protein</fullName>
    </submittedName>
</protein>
<keyword evidence="3" id="KW-1185">Reference proteome</keyword>
<dbReference type="EMBL" id="BMLZ01000018">
    <property type="protein sequence ID" value="GGP29988.1"/>
    <property type="molecule type" value="Genomic_DNA"/>
</dbReference>
<dbReference type="Gene3D" id="3.30.2220.10">
    <property type="entry name" value="rbstp2171"/>
    <property type="match status" value="1"/>
</dbReference>
<dbReference type="AlphaFoldDB" id="A0AAV4K9V4"/>
<evidence type="ECO:0000313" key="1">
    <source>
        <dbReference type="EMBL" id="GGI87250.1"/>
    </source>
</evidence>
<proteinExistence type="predicted"/>
<reference evidence="1" key="2">
    <citation type="journal article" date="2014" name="Int. J. Syst. Evol. Microbiol.">
        <title>Complete genome sequence of Corynebacterium casei LMG S-19264T (=DSM 44701T), isolated from a smear-ripened cheese.</title>
        <authorList>
            <consortium name="US DOE Joint Genome Institute (JGI-PGF)"/>
            <person name="Walter F."/>
            <person name="Albersmeier A."/>
            <person name="Kalinowski J."/>
            <person name="Ruckert C."/>
        </authorList>
    </citation>
    <scope>NUCLEOTIDE SEQUENCE</scope>
    <source>
        <strain evidence="1">CGMCC 1.8885</strain>
    </source>
</reference>
<evidence type="ECO:0000313" key="2">
    <source>
        <dbReference type="EMBL" id="GGP29988.1"/>
    </source>
</evidence>
<gene>
    <name evidence="2" type="ORF">GCM10008021_16390</name>
    <name evidence="1" type="ORF">GCM10010914_22150</name>
</gene>
<dbReference type="Proteomes" id="UP000652720">
    <property type="component" value="Unassembled WGS sequence"/>
</dbReference>
<name>A0AAV4K9V4_9DEIO</name>
<sequence>MTQEQQQPQPTPTDTFAGLTRAQVAELRRTHGVERVKTLSAPTAAGQRLQVVVRAPSRDEYDRYVETLAKFKERTAQALSANRTLLMSCLLAPDAAAVAVALDAQPALVDKLVEPVLSMAGADAEVREETF</sequence>
<reference evidence="3" key="3">
    <citation type="journal article" date="2019" name="Int. J. Syst. Evol. Microbiol.">
        <title>The Global Catalogue of Microorganisms (GCM) 10K type strain sequencing project: providing services to taxonomists for standard genome sequencing and annotation.</title>
        <authorList>
            <consortium name="The Broad Institute Genomics Platform"/>
            <consortium name="The Broad Institute Genome Sequencing Center for Infectious Disease"/>
            <person name="Wu L."/>
            <person name="Ma J."/>
        </authorList>
    </citation>
    <scope>NUCLEOTIDE SEQUENCE [LARGE SCALE GENOMIC DNA]</scope>
    <source>
        <strain evidence="3">CGMCC 1.8884</strain>
    </source>
</reference>
<reference evidence="2" key="1">
    <citation type="journal article" date="2014" name="Int. J. Syst. Evol. Microbiol.">
        <title>Complete genome of a new Firmicutes species belonging to the dominant human colonic microbiota ('Ruminococcus bicirculans') reveals two chromosomes and a selective capacity to utilize plant glucans.</title>
        <authorList>
            <consortium name="NISC Comparative Sequencing Program"/>
            <person name="Wegmann U."/>
            <person name="Louis P."/>
            <person name="Goesmann A."/>
            <person name="Henrissat B."/>
            <person name="Duncan S.H."/>
            <person name="Flint H.J."/>
        </authorList>
    </citation>
    <scope>NUCLEOTIDE SEQUENCE</scope>
    <source>
        <strain evidence="2">CGMCC 1.8884</strain>
    </source>
</reference>
<dbReference type="RefSeq" id="WP_017869989.1">
    <property type="nucleotide sequence ID" value="NZ_BMLZ01000018.1"/>
</dbReference>
<evidence type="ECO:0000313" key="4">
    <source>
        <dbReference type="Proteomes" id="UP000652720"/>
    </source>
</evidence>
<evidence type="ECO:0000313" key="3">
    <source>
        <dbReference type="Proteomes" id="UP000630135"/>
    </source>
</evidence>
<accession>A0AAV4K9V4</accession>
<dbReference type="GeneID" id="59164413"/>
<reference evidence="1" key="4">
    <citation type="submission" date="2023-08" db="EMBL/GenBank/DDBJ databases">
        <authorList>
            <person name="Sun Q."/>
            <person name="Zhou Y."/>
        </authorList>
    </citation>
    <scope>NUCLEOTIDE SEQUENCE</scope>
    <source>
        <strain evidence="2">CGMCC 1.8884</strain>
        <strain evidence="1">CGMCC 1.8885</strain>
    </source>
</reference>
<dbReference type="Proteomes" id="UP000630135">
    <property type="component" value="Unassembled WGS sequence"/>
</dbReference>
<organism evidence="1 4">
    <name type="scientific">Deinococcus wulumuqiensis</name>
    <dbReference type="NCBI Taxonomy" id="980427"/>
    <lineage>
        <taxon>Bacteria</taxon>
        <taxon>Thermotogati</taxon>
        <taxon>Deinococcota</taxon>
        <taxon>Deinococci</taxon>
        <taxon>Deinococcales</taxon>
        <taxon>Deinococcaceae</taxon>
        <taxon>Deinococcus</taxon>
    </lineage>
</organism>